<evidence type="ECO:0008006" key="9">
    <source>
        <dbReference type="Google" id="ProtNLM"/>
    </source>
</evidence>
<dbReference type="Gene3D" id="1.10.10.60">
    <property type="entry name" value="Homeodomain-like"/>
    <property type="match status" value="1"/>
</dbReference>
<evidence type="ECO:0000256" key="1">
    <source>
        <dbReference type="ARBA" id="ARBA00022553"/>
    </source>
</evidence>
<dbReference type="InterPro" id="IPR011006">
    <property type="entry name" value="CheY-like_superfamily"/>
</dbReference>
<evidence type="ECO:0000256" key="4">
    <source>
        <dbReference type="PROSITE-ProRule" id="PRU00169"/>
    </source>
</evidence>
<organism evidence="7 8">
    <name type="scientific">Thalassotalea eurytherma</name>
    <dbReference type="NCBI Taxonomy" id="1144278"/>
    <lineage>
        <taxon>Bacteria</taxon>
        <taxon>Pseudomonadati</taxon>
        <taxon>Pseudomonadota</taxon>
        <taxon>Gammaproteobacteria</taxon>
        <taxon>Alteromonadales</taxon>
        <taxon>Colwelliaceae</taxon>
        <taxon>Thalassotalea</taxon>
    </lineage>
</organism>
<dbReference type="InterPro" id="IPR050595">
    <property type="entry name" value="Bact_response_regulator"/>
</dbReference>
<evidence type="ECO:0000259" key="6">
    <source>
        <dbReference type="PROSITE" id="PS50110"/>
    </source>
</evidence>
<dbReference type="SUPFAM" id="SSF46689">
    <property type="entry name" value="Homeodomain-like"/>
    <property type="match status" value="1"/>
</dbReference>
<keyword evidence="3" id="KW-0804">Transcription</keyword>
<dbReference type="Gene3D" id="3.40.50.2300">
    <property type="match status" value="1"/>
</dbReference>
<evidence type="ECO:0000313" key="7">
    <source>
        <dbReference type="EMBL" id="GLX83253.1"/>
    </source>
</evidence>
<dbReference type="Pfam" id="PF12833">
    <property type="entry name" value="HTH_18"/>
    <property type="match status" value="1"/>
</dbReference>
<dbReference type="PROSITE" id="PS01124">
    <property type="entry name" value="HTH_ARAC_FAMILY_2"/>
    <property type="match status" value="1"/>
</dbReference>
<dbReference type="InterPro" id="IPR009057">
    <property type="entry name" value="Homeodomain-like_sf"/>
</dbReference>
<feature type="modified residue" description="4-aspartylphosphate" evidence="4">
    <location>
        <position position="70"/>
    </location>
</feature>
<name>A0ABQ6H533_9GAMM</name>
<dbReference type="SMART" id="SM00342">
    <property type="entry name" value="HTH_ARAC"/>
    <property type="match status" value="1"/>
</dbReference>
<dbReference type="PANTHER" id="PTHR44591">
    <property type="entry name" value="STRESS RESPONSE REGULATOR PROTEIN 1"/>
    <property type="match status" value="1"/>
</dbReference>
<protein>
    <recommendedName>
        <fullName evidence="9">DNA-binding response regulator</fullName>
    </recommendedName>
</protein>
<evidence type="ECO:0000256" key="2">
    <source>
        <dbReference type="ARBA" id="ARBA00023015"/>
    </source>
</evidence>
<dbReference type="SUPFAM" id="SSF52172">
    <property type="entry name" value="CheY-like"/>
    <property type="match status" value="1"/>
</dbReference>
<gene>
    <name evidence="7" type="ORF">theurythT_27050</name>
</gene>
<comment type="caution">
    <text evidence="7">The sequence shown here is derived from an EMBL/GenBank/DDBJ whole genome shotgun (WGS) entry which is preliminary data.</text>
</comment>
<dbReference type="SMART" id="SM00448">
    <property type="entry name" value="REC"/>
    <property type="match status" value="1"/>
</dbReference>
<keyword evidence="2" id="KW-0805">Transcription regulation</keyword>
<dbReference type="EMBL" id="BSSU01000014">
    <property type="protein sequence ID" value="GLX83253.1"/>
    <property type="molecule type" value="Genomic_DNA"/>
</dbReference>
<keyword evidence="8" id="KW-1185">Reference proteome</keyword>
<dbReference type="RefSeq" id="WP_284208662.1">
    <property type="nucleotide sequence ID" value="NZ_BSSU01000014.1"/>
</dbReference>
<reference evidence="7 8" key="1">
    <citation type="submission" date="2023-03" db="EMBL/GenBank/DDBJ databases">
        <title>Draft genome sequence of Thalassotalea eurytherma JCM 18482T.</title>
        <authorList>
            <person name="Sawabe T."/>
        </authorList>
    </citation>
    <scope>NUCLEOTIDE SEQUENCE [LARGE SCALE GENOMIC DNA]</scope>
    <source>
        <strain evidence="7 8">JCM 18482</strain>
    </source>
</reference>
<dbReference type="Pfam" id="PF00072">
    <property type="entry name" value="Response_reg"/>
    <property type="match status" value="1"/>
</dbReference>
<keyword evidence="1 4" id="KW-0597">Phosphoprotein</keyword>
<dbReference type="InterPro" id="IPR018060">
    <property type="entry name" value="HTH_AraC"/>
</dbReference>
<proteinExistence type="predicted"/>
<dbReference type="PANTHER" id="PTHR44591:SF3">
    <property type="entry name" value="RESPONSE REGULATORY DOMAIN-CONTAINING PROTEIN"/>
    <property type="match status" value="1"/>
</dbReference>
<evidence type="ECO:0000256" key="3">
    <source>
        <dbReference type="ARBA" id="ARBA00023163"/>
    </source>
</evidence>
<feature type="domain" description="HTH araC/xylS-type" evidence="5">
    <location>
        <begin position="169"/>
        <end position="267"/>
    </location>
</feature>
<evidence type="ECO:0000313" key="8">
    <source>
        <dbReference type="Proteomes" id="UP001157133"/>
    </source>
</evidence>
<sequence>MNSIAKINNQVLVPRDIDENQSILIGDDNEDIRNLLFSAFKEKFTVYTAVNGYECFQLAMSNLPDIILSDINMPLVDGFDLANRLTENPRTNHIPILLMTGKNGPEDHTKALSLGAIDYIAKPFEIEPLVKKVTNILDKQQKLIFFERERRSHNKNFDLLNLKDKNFIDKVTQILSENYQDSGFSVDILKNSLHITERQLQRHFKRLFQVAPAKFIKSYRLDKAREMLSNGHSIATTYQSVGFNSQSYFSHSFKSNFGKSPKYFIANNS</sequence>
<dbReference type="Proteomes" id="UP001157133">
    <property type="component" value="Unassembled WGS sequence"/>
</dbReference>
<dbReference type="InterPro" id="IPR001789">
    <property type="entry name" value="Sig_transdc_resp-reg_receiver"/>
</dbReference>
<feature type="domain" description="Response regulatory" evidence="6">
    <location>
        <begin position="22"/>
        <end position="137"/>
    </location>
</feature>
<evidence type="ECO:0000259" key="5">
    <source>
        <dbReference type="PROSITE" id="PS01124"/>
    </source>
</evidence>
<accession>A0ABQ6H533</accession>
<dbReference type="PROSITE" id="PS50110">
    <property type="entry name" value="RESPONSE_REGULATORY"/>
    <property type="match status" value="1"/>
</dbReference>